<dbReference type="EMBL" id="GECZ01007260">
    <property type="protein sequence ID" value="JAS62509.1"/>
    <property type="molecule type" value="Transcribed_RNA"/>
</dbReference>
<feature type="compositionally biased region" description="Acidic residues" evidence="1">
    <location>
        <begin position="141"/>
        <end position="150"/>
    </location>
</feature>
<feature type="region of interest" description="Disordered" evidence="1">
    <location>
        <begin position="17"/>
        <end position="45"/>
    </location>
</feature>
<dbReference type="AlphaFoldDB" id="A0A1B6GJ91"/>
<protein>
    <submittedName>
        <fullName evidence="2">Uncharacterized protein</fullName>
    </submittedName>
</protein>
<feature type="non-terminal residue" evidence="2">
    <location>
        <position position="1"/>
    </location>
</feature>
<feature type="compositionally biased region" description="Basic and acidic residues" evidence="1">
    <location>
        <begin position="151"/>
        <end position="161"/>
    </location>
</feature>
<feature type="compositionally biased region" description="Basic and acidic residues" evidence="1">
    <location>
        <begin position="22"/>
        <end position="35"/>
    </location>
</feature>
<reference evidence="2" key="1">
    <citation type="submission" date="2015-11" db="EMBL/GenBank/DDBJ databases">
        <title>De novo transcriptome assembly of four potential Pierce s Disease insect vectors from Arizona vineyards.</title>
        <authorList>
            <person name="Tassone E.E."/>
        </authorList>
    </citation>
    <scope>NUCLEOTIDE SEQUENCE</scope>
</reference>
<feature type="region of interest" description="Disordered" evidence="1">
    <location>
        <begin position="207"/>
        <end position="230"/>
    </location>
</feature>
<evidence type="ECO:0000313" key="2">
    <source>
        <dbReference type="EMBL" id="JAS62509.1"/>
    </source>
</evidence>
<evidence type="ECO:0000256" key="1">
    <source>
        <dbReference type="SAM" id="MobiDB-lite"/>
    </source>
</evidence>
<feature type="region of interest" description="Disordered" evidence="1">
    <location>
        <begin position="420"/>
        <end position="465"/>
    </location>
</feature>
<feature type="region of interest" description="Disordered" evidence="1">
    <location>
        <begin position="320"/>
        <end position="389"/>
    </location>
</feature>
<feature type="compositionally biased region" description="Polar residues" evidence="1">
    <location>
        <begin position="334"/>
        <end position="343"/>
    </location>
</feature>
<feature type="compositionally biased region" description="Acidic residues" evidence="1">
    <location>
        <begin position="180"/>
        <end position="194"/>
    </location>
</feature>
<feature type="compositionally biased region" description="Polar residues" evidence="1">
    <location>
        <begin position="165"/>
        <end position="174"/>
    </location>
</feature>
<feature type="region of interest" description="Disordered" evidence="1">
    <location>
        <begin position="87"/>
        <end position="194"/>
    </location>
</feature>
<feature type="compositionally biased region" description="Polar residues" evidence="1">
    <location>
        <begin position="88"/>
        <end position="106"/>
    </location>
</feature>
<sequence>NSQPEAAFGALKLLQSAYNDTMKSEQESPKPEKSDSVAPTPSKISDQELAATLAAFNKINKDDQPNFIQNLQSSNPEMYNRLRPFIPTNATTVSDPSKRSPITISLSKEKSVQKIKPLASGRLSPFSSRSGGANPTIGEEVIVDDDDDDKTDVKFVSESKRKPQSSHLFQNISKYKSDRDEEEVDDDDDDDDYSFEDVCKAAQERLRQNQVEEENQIPQSVDKKEINTNKTFSNNVTKSVLSKIDKSSELLSKNHTSSNSSNQINIRNEHSNQQPINPEKISEIQSFNSQPNPFQNPGTSSTTNYQEQIRNQQQAVKPNIDPAHQSYDDGPYQNYPNTNSNEQVYPKPSNESYDNSSNYYGESPYSSFNKETYPQRTPYETPSRDIQRDPYEAPYRDQYNYNAPSTNLAYGNQMNSYNDQYRYNDGQYGGDNFNTARPYERYSQPNYPNPPAPSQRYPYQNYPSY</sequence>
<gene>
    <name evidence="2" type="ORF">g.35831</name>
</gene>
<feature type="region of interest" description="Disordered" evidence="1">
    <location>
        <begin position="286"/>
        <end position="306"/>
    </location>
</feature>
<feature type="compositionally biased region" description="Low complexity" evidence="1">
    <location>
        <begin position="349"/>
        <end position="363"/>
    </location>
</feature>
<name>A0A1B6GJ91_9HEMI</name>
<proteinExistence type="predicted"/>
<organism evidence="2">
    <name type="scientific">Cuerna arida</name>
    <dbReference type="NCBI Taxonomy" id="1464854"/>
    <lineage>
        <taxon>Eukaryota</taxon>
        <taxon>Metazoa</taxon>
        <taxon>Ecdysozoa</taxon>
        <taxon>Arthropoda</taxon>
        <taxon>Hexapoda</taxon>
        <taxon>Insecta</taxon>
        <taxon>Pterygota</taxon>
        <taxon>Neoptera</taxon>
        <taxon>Paraneoptera</taxon>
        <taxon>Hemiptera</taxon>
        <taxon>Auchenorrhyncha</taxon>
        <taxon>Membracoidea</taxon>
        <taxon>Cicadellidae</taxon>
        <taxon>Cicadellinae</taxon>
        <taxon>Proconiini</taxon>
        <taxon>Cuerna</taxon>
    </lineage>
</organism>
<accession>A0A1B6GJ91</accession>
<feature type="compositionally biased region" description="Polar residues" evidence="1">
    <location>
        <begin position="364"/>
        <end position="380"/>
    </location>
</feature>